<dbReference type="AlphaFoldDB" id="A0A4R0RDH1"/>
<comment type="caution">
    <text evidence="1">The sequence shown here is derived from an EMBL/GenBank/DDBJ whole genome shotgun (WGS) entry which is preliminary data.</text>
</comment>
<reference evidence="1 2" key="1">
    <citation type="submission" date="2018-11" db="EMBL/GenBank/DDBJ databases">
        <title>Genome assembly of Steccherinum ochraceum LE-BIN_3174, the white-rot fungus of the Steccherinaceae family (The Residual Polyporoid clade, Polyporales, Basidiomycota).</title>
        <authorList>
            <person name="Fedorova T.V."/>
            <person name="Glazunova O.A."/>
            <person name="Landesman E.O."/>
            <person name="Moiseenko K.V."/>
            <person name="Psurtseva N.V."/>
            <person name="Savinova O.S."/>
            <person name="Shakhova N.V."/>
            <person name="Tyazhelova T.V."/>
            <person name="Vasina D.V."/>
        </authorList>
    </citation>
    <scope>NUCLEOTIDE SEQUENCE [LARGE SCALE GENOMIC DNA]</scope>
    <source>
        <strain evidence="1 2">LE-BIN_3174</strain>
    </source>
</reference>
<keyword evidence="2" id="KW-1185">Reference proteome</keyword>
<gene>
    <name evidence="1" type="ORF">EIP91_006810</name>
</gene>
<dbReference type="Proteomes" id="UP000292702">
    <property type="component" value="Unassembled WGS sequence"/>
</dbReference>
<dbReference type="OrthoDB" id="2125396at2759"/>
<sequence>MPRLPGWLNILGRLKTSPLPPPCDGSSALAKAHFATSLPEILLCIFECSVPAEYTCTMDYSAVHWSLAGRSHSSLLFDALNVDLRTLLAACLVCKEWYAVGVTVLYTRPVIITAHQRSRFCRTLRDNLLLGGLVHHLRLLCTELVPPRETVIGGQYVKYSKMELKEAGACARNELAASLLHCVNLISLDTTGCETRPAIFPLHKILTVPCIQNTLRQLVISGPSSVGLPASDVSLPSLEVLRLLLVPLPIGYTFPVLPAVFTLQFTHCCTAPNKQRSPTFAEHPSDTVLENSLSIDIAQFPSLQLLDLHENDFALEMSEDLAKNITEVRFTGWSESRLLQPTVPLFPFPVWLRTAPSLRHLITTAYLWSREYRNSSFMLALERLTLLWVDAEDGFGRTRWHQVDTDVNGMSTRDSSARALDILYHVVVSSRAPMLRRIALVTLAEDQWRGHNDWPALPWSQSSSASTSDRRQRALAPLKAACVEKNVVMEQTTLSRDLL</sequence>
<evidence type="ECO:0000313" key="2">
    <source>
        <dbReference type="Proteomes" id="UP000292702"/>
    </source>
</evidence>
<name>A0A4R0RDH1_9APHY</name>
<evidence type="ECO:0000313" key="1">
    <source>
        <dbReference type="EMBL" id="TCD62489.1"/>
    </source>
</evidence>
<accession>A0A4R0RDH1</accession>
<proteinExistence type="predicted"/>
<protein>
    <submittedName>
        <fullName evidence="1">Uncharacterized protein</fullName>
    </submittedName>
</protein>
<organism evidence="1 2">
    <name type="scientific">Steccherinum ochraceum</name>
    <dbReference type="NCBI Taxonomy" id="92696"/>
    <lineage>
        <taxon>Eukaryota</taxon>
        <taxon>Fungi</taxon>
        <taxon>Dikarya</taxon>
        <taxon>Basidiomycota</taxon>
        <taxon>Agaricomycotina</taxon>
        <taxon>Agaricomycetes</taxon>
        <taxon>Polyporales</taxon>
        <taxon>Steccherinaceae</taxon>
        <taxon>Steccherinum</taxon>
    </lineage>
</organism>
<dbReference type="EMBL" id="RWJN01000367">
    <property type="protein sequence ID" value="TCD62489.1"/>
    <property type="molecule type" value="Genomic_DNA"/>
</dbReference>